<evidence type="ECO:0000313" key="16">
    <source>
        <dbReference type="Proteomes" id="UP000001038"/>
    </source>
</evidence>
<dbReference type="GO" id="GO:0045271">
    <property type="term" value="C:respiratory chain complex I"/>
    <property type="evidence" value="ECO:0007669"/>
    <property type="project" value="UniProtKB-UniRule"/>
</dbReference>
<gene>
    <name evidence="15" type="primary">NDUFA13</name>
</gene>
<evidence type="ECO:0000256" key="12">
    <source>
        <dbReference type="ARBA" id="ARBA00045908"/>
    </source>
</evidence>
<dbReference type="Pfam" id="PF06212">
    <property type="entry name" value="GRIM-19"/>
    <property type="match status" value="1"/>
</dbReference>
<keyword evidence="7 14" id="KW-0999">Mitochondrion inner membrane</keyword>
<keyword evidence="9" id="KW-1133">Transmembrane helix</keyword>
<evidence type="ECO:0000256" key="13">
    <source>
        <dbReference type="ARBA" id="ARBA00046797"/>
    </source>
</evidence>
<evidence type="ECO:0000256" key="6">
    <source>
        <dbReference type="ARBA" id="ARBA00022692"/>
    </source>
</evidence>
<comment type="function">
    <text evidence="12">Accessory subunit of the mitochondrial membrane respiratory chain NADH dehydrogenase (Complex I), that is believed not to be involved in catalysis. Complex I functions in the transfer of electrons from NADH to the respiratory chain. The immediate electron acceptor for the enzyme is believed to be ubiquinone. Involved in the interferon/all-trans-retinoic acid (IFN/RA) induced cell death. This apoptotic activity is inhibited by interaction with viral IRF1. Prevents the transactivation of STAT3 target genes. May play a role in CARD15-mediated innate mucosal responses and serve to regulate intestinal epithelial cell responses to microbes.</text>
</comment>
<reference evidence="15 16" key="1">
    <citation type="journal article" date="2007" name="Nature">
        <title>The medaka draft genome and insights into vertebrate genome evolution.</title>
        <authorList>
            <person name="Kasahara M."/>
            <person name="Naruse K."/>
            <person name="Sasaki S."/>
            <person name="Nakatani Y."/>
            <person name="Qu W."/>
            <person name="Ahsan B."/>
            <person name="Yamada T."/>
            <person name="Nagayasu Y."/>
            <person name="Doi K."/>
            <person name="Kasai Y."/>
            <person name="Jindo T."/>
            <person name="Kobayashi D."/>
            <person name="Shimada A."/>
            <person name="Toyoda A."/>
            <person name="Kuroki Y."/>
            <person name="Fujiyama A."/>
            <person name="Sasaki T."/>
            <person name="Shimizu A."/>
            <person name="Asakawa S."/>
            <person name="Shimizu N."/>
            <person name="Hashimoto S."/>
            <person name="Yang J."/>
            <person name="Lee Y."/>
            <person name="Matsushima K."/>
            <person name="Sugano S."/>
            <person name="Sakaizumi M."/>
            <person name="Narita T."/>
            <person name="Ohishi K."/>
            <person name="Haga S."/>
            <person name="Ohta F."/>
            <person name="Nomoto H."/>
            <person name="Nogata K."/>
            <person name="Morishita T."/>
            <person name="Endo T."/>
            <person name="Shin-I T."/>
            <person name="Takeda H."/>
            <person name="Morishita S."/>
            <person name="Kohara Y."/>
        </authorList>
    </citation>
    <scope>NUCLEOTIDE SEQUENCE [LARGE SCALE GENOMIC DNA]</scope>
    <source>
        <strain evidence="15 16">Hd-rR</strain>
    </source>
</reference>
<keyword evidence="5 14" id="KW-0679">Respiratory chain</keyword>
<dbReference type="GeneTree" id="ENSGT00390000000719"/>
<protein>
    <recommendedName>
        <fullName evidence="3 14">NADH dehydrogenase [ubiquinone] 1 alpha subcomplex subunit 13</fullName>
    </recommendedName>
</protein>
<evidence type="ECO:0000256" key="3">
    <source>
        <dbReference type="ARBA" id="ARBA00018192"/>
    </source>
</evidence>
<dbReference type="InterPro" id="IPR009346">
    <property type="entry name" value="GRIM-19"/>
</dbReference>
<evidence type="ECO:0000313" key="15">
    <source>
        <dbReference type="Ensembl" id="ENSORLP00000034702.1"/>
    </source>
</evidence>
<keyword evidence="4 14" id="KW-0813">Transport</keyword>
<keyword evidence="6" id="KW-0812">Transmembrane</keyword>
<evidence type="ECO:0000256" key="7">
    <source>
        <dbReference type="ARBA" id="ARBA00022792"/>
    </source>
</evidence>
<comment type="subunit">
    <text evidence="13">Complex I is composed of 45 different subunits. Interacts with CARD15, but not with CARD4. Interacts with STAT3, but not with STAT1, STAT2 and STAT5A. Interacts with OLFM4.</text>
</comment>
<dbReference type="Ensembl" id="ENSORLT00000035376.1">
    <property type="protein sequence ID" value="ENSORLP00000034702.1"/>
    <property type="gene ID" value="ENSORLG00000015440.2"/>
</dbReference>
<evidence type="ECO:0000256" key="10">
    <source>
        <dbReference type="ARBA" id="ARBA00023128"/>
    </source>
</evidence>
<evidence type="ECO:0000256" key="5">
    <source>
        <dbReference type="ARBA" id="ARBA00022660"/>
    </source>
</evidence>
<evidence type="ECO:0000256" key="9">
    <source>
        <dbReference type="ARBA" id="ARBA00022989"/>
    </source>
</evidence>
<evidence type="ECO:0000256" key="1">
    <source>
        <dbReference type="ARBA" id="ARBA00004298"/>
    </source>
</evidence>
<accession>A0A3B3HSC9</accession>
<keyword evidence="11" id="KW-0472">Membrane</keyword>
<name>A0A3B3HSC9_ORYLA</name>
<dbReference type="PANTHER" id="PTHR12966:SF0">
    <property type="entry name" value="NADH DEHYDROGENASE [UBIQUINONE] 1 ALPHA SUBCOMPLEX SUBUNIT 13"/>
    <property type="match status" value="1"/>
</dbReference>
<reference evidence="15" key="2">
    <citation type="submission" date="2025-08" db="UniProtKB">
        <authorList>
            <consortium name="Ensembl"/>
        </authorList>
    </citation>
    <scope>IDENTIFICATION</scope>
    <source>
        <strain evidence="15">Hd-rR</strain>
    </source>
</reference>
<evidence type="ECO:0000256" key="4">
    <source>
        <dbReference type="ARBA" id="ARBA00022448"/>
    </source>
</evidence>
<proteinExistence type="inferred from homology"/>
<dbReference type="Proteomes" id="UP000001038">
    <property type="component" value="Chromosome 17"/>
</dbReference>
<comment type="subcellular location">
    <subcellularLocation>
        <location evidence="1 14">Mitochondrion inner membrane</location>
        <topology evidence="1 14">Single-pass membrane protein</topology>
        <orientation evidence="1 14">Matrix side</orientation>
    </subcellularLocation>
</comment>
<dbReference type="AlphaFoldDB" id="A0A3B3HSC9"/>
<organism evidence="15 16">
    <name type="scientific">Oryzias latipes</name>
    <name type="common">Japanese rice fish</name>
    <name type="synonym">Japanese killifish</name>
    <dbReference type="NCBI Taxonomy" id="8090"/>
    <lineage>
        <taxon>Eukaryota</taxon>
        <taxon>Metazoa</taxon>
        <taxon>Chordata</taxon>
        <taxon>Craniata</taxon>
        <taxon>Vertebrata</taxon>
        <taxon>Euteleostomi</taxon>
        <taxon>Actinopterygii</taxon>
        <taxon>Neopterygii</taxon>
        <taxon>Teleostei</taxon>
        <taxon>Neoteleostei</taxon>
        <taxon>Acanthomorphata</taxon>
        <taxon>Ovalentaria</taxon>
        <taxon>Atherinomorphae</taxon>
        <taxon>Beloniformes</taxon>
        <taxon>Adrianichthyidae</taxon>
        <taxon>Oryziinae</taxon>
        <taxon>Oryzias</taxon>
    </lineage>
</organism>
<dbReference type="GO" id="GO:0005743">
    <property type="term" value="C:mitochondrial inner membrane"/>
    <property type="evidence" value="ECO:0007669"/>
    <property type="project" value="UniProtKB-SubCell"/>
</dbReference>
<sequence>MAGSKVKQDMPPPGGYAAFDYKRNLPKRGLSGTYVMHFLGRGVVKVTAAIVFYRRLQIEELEARIALLPLLQAEQDRRTLRMLRENLEEEAIVMKDVPGWKVGESVFHTDRWTTPLTEELFHLRPREELLHKRFGFLWYV</sequence>
<dbReference type="PANTHER" id="PTHR12966">
    <property type="entry name" value="NADH DEHYDROGENASE UBIQUINONE 1 ALPHA SUBCOMPLEX SUBUNIT 13"/>
    <property type="match status" value="1"/>
</dbReference>
<evidence type="ECO:0000256" key="14">
    <source>
        <dbReference type="RuleBase" id="RU368034"/>
    </source>
</evidence>
<evidence type="ECO:0000256" key="11">
    <source>
        <dbReference type="ARBA" id="ARBA00023136"/>
    </source>
</evidence>
<dbReference type="Bgee" id="ENSORLG00000015440">
    <property type="expression patterns" value="Expressed in heart and 14 other cell types or tissues"/>
</dbReference>
<keyword evidence="10 14" id="KW-0496">Mitochondrion</keyword>
<keyword evidence="8 14" id="KW-0249">Electron transport</keyword>
<comment type="similarity">
    <text evidence="2 14">Belongs to the complex I NDUFA13 subunit family.</text>
</comment>
<evidence type="ECO:0000256" key="8">
    <source>
        <dbReference type="ARBA" id="ARBA00022982"/>
    </source>
</evidence>
<evidence type="ECO:0000256" key="2">
    <source>
        <dbReference type="ARBA" id="ARBA00007312"/>
    </source>
</evidence>
<keyword evidence="16" id="KW-1185">Reference proteome</keyword>
<reference evidence="15" key="3">
    <citation type="submission" date="2025-09" db="UniProtKB">
        <authorList>
            <consortium name="Ensembl"/>
        </authorList>
    </citation>
    <scope>IDENTIFICATION</scope>
    <source>
        <strain evidence="15">Hd-rR</strain>
    </source>
</reference>
<comment type="function">
    <text evidence="14">Complex I functions in the transfer of electrons from NADH to the respiratory chain. Accessory subunit of the mitochondrial membrane respiratory chain NADH dehydrogenase (Complex I), that is believed not to be involved in catalysis.</text>
</comment>